<keyword evidence="8" id="KW-0443">Lipid metabolism</keyword>
<feature type="transmembrane region" description="Helical" evidence="14">
    <location>
        <begin position="167"/>
        <end position="188"/>
    </location>
</feature>
<evidence type="ECO:0000256" key="5">
    <source>
        <dbReference type="ARBA" id="ARBA00022955"/>
    </source>
</evidence>
<keyword evidence="11" id="KW-0753">Steroid metabolism</keyword>
<dbReference type="Proteomes" id="UP000030745">
    <property type="component" value="Unassembled WGS sequence"/>
</dbReference>
<feature type="domain" description="EXPERA" evidence="15">
    <location>
        <begin position="49"/>
        <end position="187"/>
    </location>
</feature>
<sequence>MPSVVPPQQTLAEAFNKVELSEWLYMLVPLMLLAHFTMLILTVINPKRAHTFTVGWFVLSGYIHSYLELSFTFFRDNQYFGGAMDLYSASDYRYGYPMEEGTAAMETITALLDGPLCLLAAYAFVTNKSYYHPVALIVSIMQLYGLTWFCLHPLFSEHSHVSSDPGLFWVICVGMNMPWSIFPSILAYKSFNEIVAQFERNAKPAIEAEAKKAKKA</sequence>
<proteinExistence type="inferred from homology"/>
<dbReference type="EMBL" id="KK583304">
    <property type="protein sequence ID" value="KDO20748.1"/>
    <property type="molecule type" value="Genomic_DNA"/>
</dbReference>
<keyword evidence="7" id="KW-0756">Sterol biosynthesis</keyword>
<dbReference type="GO" id="GO:0000247">
    <property type="term" value="F:C-8 sterol isomerase activity"/>
    <property type="evidence" value="ECO:0007669"/>
    <property type="project" value="TreeGrafter"/>
</dbReference>
<feature type="transmembrane region" description="Helical" evidence="14">
    <location>
        <begin position="23"/>
        <end position="44"/>
    </location>
</feature>
<evidence type="ECO:0000256" key="7">
    <source>
        <dbReference type="ARBA" id="ARBA00023011"/>
    </source>
</evidence>
<evidence type="ECO:0000256" key="8">
    <source>
        <dbReference type="ARBA" id="ARBA00023098"/>
    </source>
</evidence>
<keyword evidence="17" id="KW-1185">Reference proteome</keyword>
<dbReference type="PROSITE" id="PS51751">
    <property type="entry name" value="EXPERA"/>
    <property type="match status" value="1"/>
</dbReference>
<evidence type="ECO:0000256" key="12">
    <source>
        <dbReference type="ARBA" id="ARBA00023235"/>
    </source>
</evidence>
<comment type="similarity">
    <text evidence="2">Belongs to the EBP family.</text>
</comment>
<evidence type="ECO:0000313" key="16">
    <source>
        <dbReference type="EMBL" id="KDO20748.1"/>
    </source>
</evidence>
<dbReference type="GO" id="GO:0016126">
    <property type="term" value="P:sterol biosynthetic process"/>
    <property type="evidence" value="ECO:0007669"/>
    <property type="project" value="UniProtKB-KW"/>
</dbReference>
<evidence type="ECO:0000256" key="11">
    <source>
        <dbReference type="ARBA" id="ARBA00023221"/>
    </source>
</evidence>
<dbReference type="OrthoDB" id="58557at2759"/>
<keyword evidence="9 13" id="KW-0472">Membrane</keyword>
<evidence type="ECO:0000256" key="6">
    <source>
        <dbReference type="ARBA" id="ARBA00022989"/>
    </source>
</evidence>
<protein>
    <recommendedName>
        <fullName evidence="15">EXPERA domain-containing protein</fullName>
    </recommendedName>
</protein>
<feature type="transmembrane region" description="Helical" evidence="14">
    <location>
        <begin position="103"/>
        <end position="125"/>
    </location>
</feature>
<gene>
    <name evidence="16" type="ORF">SPRG_13330</name>
</gene>
<evidence type="ECO:0000256" key="10">
    <source>
        <dbReference type="ARBA" id="ARBA00023166"/>
    </source>
</evidence>
<keyword evidence="12" id="KW-0413">Isomerase</keyword>
<feature type="transmembrane region" description="Helical" evidence="14">
    <location>
        <begin position="134"/>
        <end position="155"/>
    </location>
</feature>
<evidence type="ECO:0000256" key="2">
    <source>
        <dbReference type="ARBA" id="ARBA00008337"/>
    </source>
</evidence>
<dbReference type="RefSeq" id="XP_012208560.1">
    <property type="nucleotide sequence ID" value="XM_012353170.1"/>
</dbReference>
<dbReference type="InterPro" id="IPR007905">
    <property type="entry name" value="EBP"/>
</dbReference>
<reference evidence="16 17" key="1">
    <citation type="journal article" date="2013" name="PLoS Genet.">
        <title>Distinctive expansion of potential virulence genes in the genome of the oomycete fish pathogen Saprolegnia parasitica.</title>
        <authorList>
            <person name="Jiang R.H."/>
            <person name="de Bruijn I."/>
            <person name="Haas B.J."/>
            <person name="Belmonte R."/>
            <person name="Lobach L."/>
            <person name="Christie J."/>
            <person name="van den Ackerveken G."/>
            <person name="Bottin A."/>
            <person name="Bulone V."/>
            <person name="Diaz-Moreno S.M."/>
            <person name="Dumas B."/>
            <person name="Fan L."/>
            <person name="Gaulin E."/>
            <person name="Govers F."/>
            <person name="Grenville-Briggs L.J."/>
            <person name="Horner N.R."/>
            <person name="Levin J.Z."/>
            <person name="Mammella M."/>
            <person name="Meijer H.J."/>
            <person name="Morris P."/>
            <person name="Nusbaum C."/>
            <person name="Oome S."/>
            <person name="Phillips A.J."/>
            <person name="van Rooyen D."/>
            <person name="Rzeszutek E."/>
            <person name="Saraiva M."/>
            <person name="Secombes C.J."/>
            <person name="Seidl M.F."/>
            <person name="Snel B."/>
            <person name="Stassen J.H."/>
            <person name="Sykes S."/>
            <person name="Tripathy S."/>
            <person name="van den Berg H."/>
            <person name="Vega-Arreguin J.C."/>
            <person name="Wawra S."/>
            <person name="Young S.K."/>
            <person name="Zeng Q."/>
            <person name="Dieguez-Uribeondo J."/>
            <person name="Russ C."/>
            <person name="Tyler B.M."/>
            <person name="van West P."/>
        </authorList>
    </citation>
    <scope>NUCLEOTIDE SEQUENCE [LARGE SCALE GENOMIC DNA]</scope>
    <source>
        <strain evidence="16 17">CBS 223.65</strain>
    </source>
</reference>
<dbReference type="GO" id="GO:0047750">
    <property type="term" value="F:cholestenol delta-isomerase activity"/>
    <property type="evidence" value="ECO:0007669"/>
    <property type="project" value="InterPro"/>
</dbReference>
<dbReference type="STRING" id="695850.A0A067BR85"/>
<evidence type="ECO:0000259" key="15">
    <source>
        <dbReference type="PROSITE" id="PS51751"/>
    </source>
</evidence>
<dbReference type="InterPro" id="IPR033118">
    <property type="entry name" value="EXPERA"/>
</dbReference>
<evidence type="ECO:0000256" key="14">
    <source>
        <dbReference type="SAM" id="Phobius"/>
    </source>
</evidence>
<keyword evidence="4 13" id="KW-0812">Transmembrane</keyword>
<organism evidence="16 17">
    <name type="scientific">Saprolegnia parasitica (strain CBS 223.65)</name>
    <dbReference type="NCBI Taxonomy" id="695850"/>
    <lineage>
        <taxon>Eukaryota</taxon>
        <taxon>Sar</taxon>
        <taxon>Stramenopiles</taxon>
        <taxon>Oomycota</taxon>
        <taxon>Saprolegniomycetes</taxon>
        <taxon>Saprolegniales</taxon>
        <taxon>Saprolegniaceae</taxon>
        <taxon>Saprolegnia</taxon>
    </lineage>
</organism>
<keyword evidence="5" id="KW-0752">Steroid biosynthesis</keyword>
<dbReference type="GO" id="GO:0005783">
    <property type="term" value="C:endoplasmic reticulum"/>
    <property type="evidence" value="ECO:0007669"/>
    <property type="project" value="TreeGrafter"/>
</dbReference>
<comment type="subcellular location">
    <subcellularLocation>
        <location evidence="1">Membrane</location>
        <topology evidence="1">Multi-pass membrane protein</topology>
    </subcellularLocation>
</comment>
<dbReference type="Pfam" id="PF05241">
    <property type="entry name" value="EBP"/>
    <property type="match status" value="1"/>
</dbReference>
<evidence type="ECO:0000256" key="1">
    <source>
        <dbReference type="ARBA" id="ARBA00004141"/>
    </source>
</evidence>
<evidence type="ECO:0000256" key="9">
    <source>
        <dbReference type="ARBA" id="ARBA00023136"/>
    </source>
</evidence>
<dbReference type="OMA" id="VIEGWFC"/>
<dbReference type="AlphaFoldDB" id="A0A067BR85"/>
<dbReference type="GO" id="GO:0004769">
    <property type="term" value="F:steroid Delta-isomerase activity"/>
    <property type="evidence" value="ECO:0007669"/>
    <property type="project" value="TreeGrafter"/>
</dbReference>
<dbReference type="VEuPathDB" id="FungiDB:SPRG_13330"/>
<dbReference type="KEGG" id="spar:SPRG_13330"/>
<keyword evidence="6 13" id="KW-1133">Transmembrane helix</keyword>
<evidence type="ECO:0000256" key="4">
    <source>
        <dbReference type="ARBA" id="ARBA00022692"/>
    </source>
</evidence>
<accession>A0A067BR85</accession>
<keyword evidence="3" id="KW-0444">Lipid biosynthesis</keyword>
<dbReference type="GeneID" id="24135214"/>
<dbReference type="PANTHER" id="PTHR14207:SF0">
    <property type="entry name" value="3-BETA-HYDROXYSTEROID-DELTA(8),DELTA(7)-ISOMERASE"/>
    <property type="match status" value="1"/>
</dbReference>
<dbReference type="PANTHER" id="PTHR14207">
    <property type="entry name" value="STEROL ISOMERASE"/>
    <property type="match status" value="1"/>
</dbReference>
<evidence type="ECO:0000256" key="13">
    <source>
        <dbReference type="PROSITE-ProRule" id="PRU01087"/>
    </source>
</evidence>
<name>A0A067BR85_SAPPC</name>
<evidence type="ECO:0000313" key="17">
    <source>
        <dbReference type="Proteomes" id="UP000030745"/>
    </source>
</evidence>
<keyword evidence="10" id="KW-1207">Sterol metabolism</keyword>
<evidence type="ECO:0000256" key="3">
    <source>
        <dbReference type="ARBA" id="ARBA00022516"/>
    </source>
</evidence>
<feature type="transmembrane region" description="Helical" evidence="14">
    <location>
        <begin position="56"/>
        <end position="74"/>
    </location>
</feature>
<dbReference type="GO" id="GO:0016020">
    <property type="term" value="C:membrane"/>
    <property type="evidence" value="ECO:0007669"/>
    <property type="project" value="UniProtKB-SubCell"/>
</dbReference>